<dbReference type="Proteomes" id="UP000655443">
    <property type="component" value="Unassembled WGS sequence"/>
</dbReference>
<sequence>MPALLLWLAEPLWDKFAVLLPERTVYHPDHPCAATAPRINHTVVFDKLLQLLVMYRCVAVVSA</sequence>
<organism evidence="1 2">
    <name type="scientific">Streptomyces alanosinicus</name>
    <dbReference type="NCBI Taxonomy" id="68171"/>
    <lineage>
        <taxon>Bacteria</taxon>
        <taxon>Bacillati</taxon>
        <taxon>Actinomycetota</taxon>
        <taxon>Actinomycetes</taxon>
        <taxon>Kitasatosporales</taxon>
        <taxon>Streptomycetaceae</taxon>
        <taxon>Streptomyces</taxon>
    </lineage>
</organism>
<accession>A0A918YRL7</accession>
<dbReference type="AlphaFoldDB" id="A0A918YRL7"/>
<proteinExistence type="predicted"/>
<protein>
    <submittedName>
        <fullName evidence="1">Uncharacterized protein</fullName>
    </submittedName>
</protein>
<gene>
    <name evidence="1" type="ORF">GCM10010339_84070</name>
</gene>
<dbReference type="EMBL" id="BMVG01000048">
    <property type="protein sequence ID" value="GHE14230.1"/>
    <property type="molecule type" value="Genomic_DNA"/>
</dbReference>
<reference evidence="1" key="2">
    <citation type="submission" date="2020-09" db="EMBL/GenBank/DDBJ databases">
        <authorList>
            <person name="Sun Q."/>
            <person name="Ohkuma M."/>
        </authorList>
    </citation>
    <scope>NUCLEOTIDE SEQUENCE</scope>
    <source>
        <strain evidence="1">JCM 4714</strain>
    </source>
</reference>
<evidence type="ECO:0000313" key="1">
    <source>
        <dbReference type="EMBL" id="GHE14230.1"/>
    </source>
</evidence>
<keyword evidence="2" id="KW-1185">Reference proteome</keyword>
<comment type="caution">
    <text evidence="1">The sequence shown here is derived from an EMBL/GenBank/DDBJ whole genome shotgun (WGS) entry which is preliminary data.</text>
</comment>
<name>A0A918YRL7_9ACTN</name>
<reference evidence="1" key="1">
    <citation type="journal article" date="2014" name="Int. J. Syst. Evol. Microbiol.">
        <title>Complete genome sequence of Corynebacterium casei LMG S-19264T (=DSM 44701T), isolated from a smear-ripened cheese.</title>
        <authorList>
            <consortium name="US DOE Joint Genome Institute (JGI-PGF)"/>
            <person name="Walter F."/>
            <person name="Albersmeier A."/>
            <person name="Kalinowski J."/>
            <person name="Ruckert C."/>
        </authorList>
    </citation>
    <scope>NUCLEOTIDE SEQUENCE</scope>
    <source>
        <strain evidence="1">JCM 4714</strain>
    </source>
</reference>
<evidence type="ECO:0000313" key="2">
    <source>
        <dbReference type="Proteomes" id="UP000655443"/>
    </source>
</evidence>